<comment type="function">
    <text evidence="7">Glucosidase involved in the degradation of cellulosic biomass. Has both alpha- and beta-glucosidase activity.</text>
</comment>
<dbReference type="SUPFAM" id="SSF74650">
    <property type="entry name" value="Galactose mutarotase-like"/>
    <property type="match status" value="1"/>
</dbReference>
<comment type="catalytic activity">
    <reaction evidence="2">
        <text>Hydrolysis of terminal, non-reducing (1-&gt;4)-linked alpha-D-glucose residues with release of alpha-D-glucose.</text>
        <dbReference type="EC" id="3.2.1.20"/>
    </reaction>
</comment>
<evidence type="ECO:0000256" key="7">
    <source>
        <dbReference type="ARBA" id="ARBA00025512"/>
    </source>
</evidence>
<feature type="domain" description="Glycoside hydrolase family 31 TIM barrel" evidence="9">
    <location>
        <begin position="185"/>
        <end position="267"/>
    </location>
</feature>
<dbReference type="GO" id="GO:0004558">
    <property type="term" value="F:alpha-1,4-glucosidase activity"/>
    <property type="evidence" value="ECO:0007669"/>
    <property type="project" value="UniProtKB-EC"/>
</dbReference>
<dbReference type="OrthoDB" id="3816060at2759"/>
<organism evidence="10 11">
    <name type="scientific">Aspergillus calidoustus</name>
    <dbReference type="NCBI Taxonomy" id="454130"/>
    <lineage>
        <taxon>Eukaryota</taxon>
        <taxon>Fungi</taxon>
        <taxon>Dikarya</taxon>
        <taxon>Ascomycota</taxon>
        <taxon>Pezizomycotina</taxon>
        <taxon>Eurotiomycetes</taxon>
        <taxon>Eurotiomycetidae</taxon>
        <taxon>Eurotiales</taxon>
        <taxon>Aspergillaceae</taxon>
        <taxon>Aspergillus</taxon>
        <taxon>Aspergillus subgen. Nidulantes</taxon>
    </lineage>
</organism>
<accession>A0A0U5GSC6</accession>
<evidence type="ECO:0000259" key="9">
    <source>
        <dbReference type="Pfam" id="PF01055"/>
    </source>
</evidence>
<dbReference type="EMBL" id="CDMC01000007">
    <property type="protein sequence ID" value="CEN62534.1"/>
    <property type="molecule type" value="Genomic_DNA"/>
</dbReference>
<gene>
    <name evidence="10" type="ORF">ASPCAL09167</name>
</gene>
<keyword evidence="4 8" id="KW-0378">Hydrolase</keyword>
<keyword evidence="6 8" id="KW-0326">Glycosidase</keyword>
<dbReference type="AlphaFoldDB" id="A0A0U5GSC6"/>
<protein>
    <submittedName>
        <fullName evidence="10">Putative Alpha-1,4-glucosidase (Eurofung)</fullName>
    </submittedName>
</protein>
<name>A0A0U5GSC6_ASPCI</name>
<evidence type="ECO:0000256" key="3">
    <source>
        <dbReference type="ARBA" id="ARBA00007806"/>
    </source>
</evidence>
<dbReference type="Proteomes" id="UP000054771">
    <property type="component" value="Unassembled WGS sequence"/>
</dbReference>
<dbReference type="GO" id="GO:0008422">
    <property type="term" value="F:beta-glucosidase activity"/>
    <property type="evidence" value="ECO:0007669"/>
    <property type="project" value="UniProtKB-EC"/>
</dbReference>
<evidence type="ECO:0000313" key="10">
    <source>
        <dbReference type="EMBL" id="CEN62534.1"/>
    </source>
</evidence>
<dbReference type="InterPro" id="IPR000322">
    <property type="entry name" value="Glyco_hydro_31_TIM"/>
</dbReference>
<evidence type="ECO:0000256" key="6">
    <source>
        <dbReference type="ARBA" id="ARBA00023295"/>
    </source>
</evidence>
<keyword evidence="11" id="KW-1185">Reference proteome</keyword>
<dbReference type="GO" id="GO:0030246">
    <property type="term" value="F:carbohydrate binding"/>
    <property type="evidence" value="ECO:0007669"/>
    <property type="project" value="InterPro"/>
</dbReference>
<evidence type="ECO:0000256" key="5">
    <source>
        <dbReference type="ARBA" id="ARBA00023180"/>
    </source>
</evidence>
<dbReference type="InterPro" id="IPR011013">
    <property type="entry name" value="Gal_mutarotase_sf_dom"/>
</dbReference>
<evidence type="ECO:0000256" key="4">
    <source>
        <dbReference type="ARBA" id="ARBA00022801"/>
    </source>
</evidence>
<evidence type="ECO:0000313" key="11">
    <source>
        <dbReference type="Proteomes" id="UP000054771"/>
    </source>
</evidence>
<dbReference type="PANTHER" id="PTHR22762">
    <property type="entry name" value="ALPHA-GLUCOSIDASE"/>
    <property type="match status" value="1"/>
</dbReference>
<dbReference type="STRING" id="454130.A0A0U5GSC6"/>
<sequence>MTRPVPSQLYTSKRDPSCMHQRDIGWDLRWLRACQVIQHYGTDLEDLGLLVEYQTDERLHVKIYDANEQVYQVPEVVLPRVDSGHGHRKHSALKFDYVKEPFSFTVSRGDKVLFDTSASGLVFQSQYLRLRTWLPDKSNLYGLGEHTDSLRLETANYTRISMVAILCTTAAGPLSMNTIQTDILHAGEGHAEYDTHNLYGTMMTSASRNAMQQRRPNVRPLAITRSTYAGAHIGHWLGDNVSTWEQYRISIAQVVAFASMFQIPMVGG</sequence>
<dbReference type="Gene3D" id="2.60.40.1760">
    <property type="entry name" value="glycosyl hydrolase (family 31)"/>
    <property type="match status" value="1"/>
</dbReference>
<dbReference type="Pfam" id="PF01055">
    <property type="entry name" value="Glyco_hydro_31_2nd"/>
    <property type="match status" value="1"/>
</dbReference>
<dbReference type="InterPro" id="IPR017853">
    <property type="entry name" value="GH"/>
</dbReference>
<comment type="similarity">
    <text evidence="3 8">Belongs to the glycosyl hydrolase 31 family.</text>
</comment>
<evidence type="ECO:0000256" key="8">
    <source>
        <dbReference type="RuleBase" id="RU361185"/>
    </source>
</evidence>
<comment type="catalytic activity">
    <reaction evidence="1">
        <text>Hydrolysis of terminal, non-reducing beta-D-glucosyl residues with release of beta-D-glucose.</text>
        <dbReference type="EC" id="3.2.1.21"/>
    </reaction>
</comment>
<proteinExistence type="inferred from homology"/>
<evidence type="ECO:0000256" key="2">
    <source>
        <dbReference type="ARBA" id="ARBA00001657"/>
    </source>
</evidence>
<evidence type="ECO:0000256" key="1">
    <source>
        <dbReference type="ARBA" id="ARBA00000448"/>
    </source>
</evidence>
<dbReference type="PANTHER" id="PTHR22762:SF67">
    <property type="entry name" value="ALPHA_BETA-GLUCOSIDASE AGDC-RELATED"/>
    <property type="match status" value="1"/>
</dbReference>
<keyword evidence="5" id="KW-0325">Glycoprotein</keyword>
<reference evidence="11" key="1">
    <citation type="journal article" date="2016" name="Genome Announc.">
        <title>Draft genome sequences of fungus Aspergillus calidoustus.</title>
        <authorList>
            <person name="Horn F."/>
            <person name="Linde J."/>
            <person name="Mattern D.J."/>
            <person name="Walther G."/>
            <person name="Guthke R."/>
            <person name="Scherlach K."/>
            <person name="Martin K."/>
            <person name="Brakhage A.A."/>
            <person name="Petzke L."/>
            <person name="Valiante V."/>
        </authorList>
    </citation>
    <scope>NUCLEOTIDE SEQUENCE [LARGE SCALE GENOMIC DNA]</scope>
    <source>
        <strain evidence="11">SF006504</strain>
    </source>
</reference>
<dbReference type="SUPFAM" id="SSF51445">
    <property type="entry name" value="(Trans)glycosidases"/>
    <property type="match status" value="1"/>
</dbReference>
<dbReference type="GO" id="GO:0005975">
    <property type="term" value="P:carbohydrate metabolic process"/>
    <property type="evidence" value="ECO:0007669"/>
    <property type="project" value="InterPro"/>
</dbReference>